<proteinExistence type="predicted"/>
<feature type="compositionally biased region" description="Polar residues" evidence="2">
    <location>
        <begin position="225"/>
        <end position="240"/>
    </location>
</feature>
<feature type="compositionally biased region" description="Basic residues" evidence="2">
    <location>
        <begin position="196"/>
        <end position="206"/>
    </location>
</feature>
<evidence type="ECO:0000256" key="1">
    <source>
        <dbReference type="SAM" id="Coils"/>
    </source>
</evidence>
<accession>A0A6L2JWX1</accession>
<dbReference type="AlphaFoldDB" id="A0A6L2JWX1"/>
<gene>
    <name evidence="3" type="ORF">Tci_013005</name>
</gene>
<organism evidence="3">
    <name type="scientific">Tanacetum cinerariifolium</name>
    <name type="common">Dalmatian daisy</name>
    <name type="synonym">Chrysanthemum cinerariifolium</name>
    <dbReference type="NCBI Taxonomy" id="118510"/>
    <lineage>
        <taxon>Eukaryota</taxon>
        <taxon>Viridiplantae</taxon>
        <taxon>Streptophyta</taxon>
        <taxon>Embryophyta</taxon>
        <taxon>Tracheophyta</taxon>
        <taxon>Spermatophyta</taxon>
        <taxon>Magnoliopsida</taxon>
        <taxon>eudicotyledons</taxon>
        <taxon>Gunneridae</taxon>
        <taxon>Pentapetalae</taxon>
        <taxon>asterids</taxon>
        <taxon>campanulids</taxon>
        <taxon>Asterales</taxon>
        <taxon>Asteraceae</taxon>
        <taxon>Asteroideae</taxon>
        <taxon>Anthemideae</taxon>
        <taxon>Anthemidinae</taxon>
        <taxon>Tanacetum</taxon>
    </lineage>
</organism>
<feature type="region of interest" description="Disordered" evidence="2">
    <location>
        <begin position="185"/>
        <end position="240"/>
    </location>
</feature>
<evidence type="ECO:0000256" key="2">
    <source>
        <dbReference type="SAM" id="MobiDB-lite"/>
    </source>
</evidence>
<evidence type="ECO:0000313" key="3">
    <source>
        <dbReference type="EMBL" id="GEU41027.1"/>
    </source>
</evidence>
<protein>
    <submittedName>
        <fullName evidence="3">Uncharacterized protein</fullName>
    </submittedName>
</protein>
<name>A0A6L2JWX1_TANCI</name>
<comment type="caution">
    <text evidence="3">The sequence shown here is derived from an EMBL/GenBank/DDBJ whole genome shotgun (WGS) entry which is preliminary data.</text>
</comment>
<feature type="coiled-coil region" evidence="1">
    <location>
        <begin position="101"/>
        <end position="165"/>
    </location>
</feature>
<dbReference type="EMBL" id="BKCJ010001382">
    <property type="protein sequence ID" value="GEU41027.1"/>
    <property type="molecule type" value="Genomic_DNA"/>
</dbReference>
<reference evidence="3" key="1">
    <citation type="journal article" date="2019" name="Sci. Rep.">
        <title>Draft genome of Tanacetum cinerariifolium, the natural source of mosquito coil.</title>
        <authorList>
            <person name="Yamashiro T."/>
            <person name="Shiraishi A."/>
            <person name="Satake H."/>
            <person name="Nakayama K."/>
        </authorList>
    </citation>
    <scope>NUCLEOTIDE SEQUENCE</scope>
</reference>
<keyword evidence="1" id="KW-0175">Coiled coil</keyword>
<sequence>MKVEALKEQTPALRPIKALTVYPPNTPATLVPRVLPTKSQEKINIFALLQFFLELEKTYKKIITPTGLTEGERGFEQTKTCYLTEVIPFFKTIKENFEGIQKALINEIKEMKEVFDQMKAEVDQHAVDKKFTEMHDAQTIVEARCLELEAELSKLNDKIQKYDHNKLVKCFSNLKKTNVPVIPSTGVNSCTDASGRKPKSNTKKNKISPAKSVNKKKVEEHPRTNKSSLNHTNHVDSSISSMRTVGNKMHKAFPLSVMSSHC</sequence>